<dbReference type="OrthoDB" id="6112967at2759"/>
<feature type="transmembrane region" description="Helical" evidence="1">
    <location>
        <begin position="15"/>
        <end position="38"/>
    </location>
</feature>
<dbReference type="GeneID" id="20250815"/>
<feature type="transmembrane region" description="Helical" evidence="1">
    <location>
        <begin position="141"/>
        <end position="157"/>
    </location>
</feature>
<dbReference type="AlphaFoldDB" id="V4AYN8"/>
<organism evidence="2 3">
    <name type="scientific">Lottia gigantea</name>
    <name type="common">Giant owl limpet</name>
    <dbReference type="NCBI Taxonomy" id="225164"/>
    <lineage>
        <taxon>Eukaryota</taxon>
        <taxon>Metazoa</taxon>
        <taxon>Spiralia</taxon>
        <taxon>Lophotrochozoa</taxon>
        <taxon>Mollusca</taxon>
        <taxon>Gastropoda</taxon>
        <taxon>Patellogastropoda</taxon>
        <taxon>Lottioidea</taxon>
        <taxon>Lottiidae</taxon>
        <taxon>Lottia</taxon>
    </lineage>
</organism>
<sequence>MFIGPLIIHSVIEKYLVHGMFLLMGAVLFNVTALAMLIRPSPFSKRKETSKETESKERVTVTDTLADILHIMRNFGFMCYFFSMYAWSAAESVVMIFLPMYAEEQGSTKIQAATLFTGYGICSLISRLVIGLIAGHVNKSLLHASLLGLTAMLHLSFPSYSSEWTNQMMYSAALGLYTGGATTLLSPLTVEFLELKYLPQGFGILAMASGLAYLTVPVVSSEIVSRTGCLSYVFYLAGGMVFLGCIAALIGGVFIERRAADDHTMLEVELNDKVSHIEQLEREDLILKNGKDNETVLTGLIKNRESDVT</sequence>
<dbReference type="RefSeq" id="XP_009049065.1">
    <property type="nucleotide sequence ID" value="XM_009050817.1"/>
</dbReference>
<name>V4AYN8_LOTGI</name>
<protein>
    <recommendedName>
        <fullName evidence="4">Major facilitator superfamily (MFS) profile domain-containing protein</fullName>
    </recommendedName>
</protein>
<dbReference type="Pfam" id="PF07690">
    <property type="entry name" value="MFS_1"/>
    <property type="match status" value="1"/>
</dbReference>
<dbReference type="InterPro" id="IPR050327">
    <property type="entry name" value="Proton-linked_MCT"/>
</dbReference>
<accession>V4AYN8</accession>
<feature type="transmembrane region" description="Helical" evidence="1">
    <location>
        <begin position="232"/>
        <end position="255"/>
    </location>
</feature>
<evidence type="ECO:0000313" key="3">
    <source>
        <dbReference type="Proteomes" id="UP000030746"/>
    </source>
</evidence>
<dbReference type="GO" id="GO:0008028">
    <property type="term" value="F:monocarboxylic acid transmembrane transporter activity"/>
    <property type="evidence" value="ECO:0007669"/>
    <property type="project" value="TreeGrafter"/>
</dbReference>
<dbReference type="HOGENOM" id="CLU_901038_0_0_1"/>
<keyword evidence="1" id="KW-1133">Transmembrane helix</keyword>
<dbReference type="Proteomes" id="UP000030746">
    <property type="component" value="Unassembled WGS sequence"/>
</dbReference>
<keyword evidence="3" id="KW-1185">Reference proteome</keyword>
<dbReference type="InterPro" id="IPR011701">
    <property type="entry name" value="MFS"/>
</dbReference>
<keyword evidence="1" id="KW-0472">Membrane</keyword>
<keyword evidence="1" id="KW-0812">Transmembrane</keyword>
<dbReference type="Gene3D" id="1.20.1250.20">
    <property type="entry name" value="MFS general substrate transporter like domains"/>
    <property type="match status" value="1"/>
</dbReference>
<feature type="transmembrane region" description="Helical" evidence="1">
    <location>
        <begin position="169"/>
        <end position="190"/>
    </location>
</feature>
<dbReference type="PANTHER" id="PTHR11360">
    <property type="entry name" value="MONOCARBOXYLATE TRANSPORTER"/>
    <property type="match status" value="1"/>
</dbReference>
<reference evidence="2 3" key="1">
    <citation type="journal article" date="2013" name="Nature">
        <title>Insights into bilaterian evolution from three spiralian genomes.</title>
        <authorList>
            <person name="Simakov O."/>
            <person name="Marletaz F."/>
            <person name="Cho S.J."/>
            <person name="Edsinger-Gonzales E."/>
            <person name="Havlak P."/>
            <person name="Hellsten U."/>
            <person name="Kuo D.H."/>
            <person name="Larsson T."/>
            <person name="Lv J."/>
            <person name="Arendt D."/>
            <person name="Savage R."/>
            <person name="Osoegawa K."/>
            <person name="de Jong P."/>
            <person name="Grimwood J."/>
            <person name="Chapman J.A."/>
            <person name="Shapiro H."/>
            <person name="Aerts A."/>
            <person name="Otillar R.P."/>
            <person name="Terry A.Y."/>
            <person name="Boore J.L."/>
            <person name="Grigoriev I.V."/>
            <person name="Lindberg D.R."/>
            <person name="Seaver E.C."/>
            <person name="Weisblat D.A."/>
            <person name="Putnam N.H."/>
            <person name="Rokhsar D.S."/>
        </authorList>
    </citation>
    <scope>NUCLEOTIDE SEQUENCE [LARGE SCALE GENOMIC DNA]</scope>
</reference>
<evidence type="ECO:0000313" key="2">
    <source>
        <dbReference type="EMBL" id="ESP00256.1"/>
    </source>
</evidence>
<dbReference type="OMA" id="CPRIGCI"/>
<dbReference type="PANTHER" id="PTHR11360:SF284">
    <property type="entry name" value="EG:103B4.3 PROTEIN-RELATED"/>
    <property type="match status" value="1"/>
</dbReference>
<feature type="transmembrane region" description="Helical" evidence="1">
    <location>
        <begin position="77"/>
        <end position="98"/>
    </location>
</feature>
<dbReference type="CTD" id="20250815"/>
<dbReference type="InterPro" id="IPR036259">
    <property type="entry name" value="MFS_trans_sf"/>
</dbReference>
<dbReference type="SUPFAM" id="SSF103473">
    <property type="entry name" value="MFS general substrate transporter"/>
    <property type="match status" value="1"/>
</dbReference>
<evidence type="ECO:0008006" key="4">
    <source>
        <dbReference type="Google" id="ProtNLM"/>
    </source>
</evidence>
<gene>
    <name evidence="2" type="ORF">LOTGIDRAFT_238635</name>
</gene>
<proteinExistence type="predicted"/>
<dbReference type="KEGG" id="lgi:LOTGIDRAFT_238635"/>
<feature type="transmembrane region" description="Helical" evidence="1">
    <location>
        <begin position="202"/>
        <end position="220"/>
    </location>
</feature>
<dbReference type="EMBL" id="KB200802">
    <property type="protein sequence ID" value="ESP00256.1"/>
    <property type="molecule type" value="Genomic_DNA"/>
</dbReference>
<feature type="transmembrane region" description="Helical" evidence="1">
    <location>
        <begin position="110"/>
        <end position="134"/>
    </location>
</feature>
<evidence type="ECO:0000256" key="1">
    <source>
        <dbReference type="SAM" id="Phobius"/>
    </source>
</evidence>